<protein>
    <submittedName>
        <fullName evidence="1">Uncharacterized protein</fullName>
    </submittedName>
</protein>
<dbReference type="RefSeq" id="WP_328662417.1">
    <property type="nucleotide sequence ID" value="NZ_CP108014.1"/>
</dbReference>
<gene>
    <name evidence="1" type="ORF">OG308_19770</name>
</gene>
<accession>A0ABZ1N0V5</accession>
<dbReference type="Proteomes" id="UP001621418">
    <property type="component" value="Chromosome"/>
</dbReference>
<proteinExistence type="predicted"/>
<reference evidence="1 2" key="1">
    <citation type="submission" date="2022-10" db="EMBL/GenBank/DDBJ databases">
        <title>The complete genomes of actinobacterial strains from the NBC collection.</title>
        <authorList>
            <person name="Joergensen T.S."/>
            <person name="Alvarez Arevalo M."/>
            <person name="Sterndorff E.B."/>
            <person name="Faurdal D."/>
            <person name="Vuksanovic O."/>
            <person name="Mourched A.-S."/>
            <person name="Charusanti P."/>
            <person name="Shaw S."/>
            <person name="Blin K."/>
            <person name="Weber T."/>
        </authorList>
    </citation>
    <scope>NUCLEOTIDE SEQUENCE [LARGE SCALE GENOMIC DNA]</scope>
    <source>
        <strain evidence="1 2">NBC_01413</strain>
    </source>
</reference>
<dbReference type="EMBL" id="CP109527">
    <property type="protein sequence ID" value="WTY33576.1"/>
    <property type="molecule type" value="Genomic_DNA"/>
</dbReference>
<evidence type="ECO:0000313" key="1">
    <source>
        <dbReference type="EMBL" id="WTY33576.1"/>
    </source>
</evidence>
<keyword evidence="2" id="KW-1185">Reference proteome</keyword>
<dbReference type="GeneID" id="91376390"/>
<organism evidence="1 2">
    <name type="scientific">Nocardia salmonicida</name>
    <dbReference type="NCBI Taxonomy" id="53431"/>
    <lineage>
        <taxon>Bacteria</taxon>
        <taxon>Bacillati</taxon>
        <taxon>Actinomycetota</taxon>
        <taxon>Actinomycetes</taxon>
        <taxon>Mycobacteriales</taxon>
        <taxon>Nocardiaceae</taxon>
        <taxon>Nocardia</taxon>
    </lineage>
</organism>
<name>A0ABZ1N0V5_9NOCA</name>
<evidence type="ECO:0000313" key="2">
    <source>
        <dbReference type="Proteomes" id="UP001621418"/>
    </source>
</evidence>
<sequence length="75" mass="7980">MLRPGGILIAAAISRYLDVVAYGVEGPAWPTLDHAGQHSFRSLVTAALHCARLLEQDPLLIDASAHLLAIARTGH</sequence>